<name>A0A1R1HZV9_9RHOO</name>
<protein>
    <submittedName>
        <fullName evidence="1">Uncharacterized protein</fullName>
    </submittedName>
</protein>
<dbReference type="EMBL" id="MTHD01000006">
    <property type="protein sequence ID" value="OMG52022.1"/>
    <property type="molecule type" value="Genomic_DNA"/>
</dbReference>
<comment type="caution">
    <text evidence="1">The sequence shown here is derived from an EMBL/GenBank/DDBJ whole genome shotgun (WGS) entry which is preliminary data.</text>
</comment>
<evidence type="ECO:0000313" key="1">
    <source>
        <dbReference type="EMBL" id="OMG52022.1"/>
    </source>
</evidence>
<sequence length="87" mass="9429">MAGFYRVIVFGDSVLTSLFKFKSLIFMVFNLMPRFLAGQGESLFFAGLRGVTTGHPQTYPQVLGISAGEGLKSLCLPLRRGGGRIAD</sequence>
<accession>A0A1R1HZV9</accession>
<evidence type="ECO:0000313" key="2">
    <source>
        <dbReference type="Proteomes" id="UP000187526"/>
    </source>
</evidence>
<dbReference type="AlphaFoldDB" id="A0A1R1HZV9"/>
<gene>
    <name evidence="1" type="ORF">BJN45_15295</name>
</gene>
<dbReference type="STRING" id="418702.BJN45_15295"/>
<dbReference type="Proteomes" id="UP000187526">
    <property type="component" value="Unassembled WGS sequence"/>
</dbReference>
<proteinExistence type="predicted"/>
<reference evidence="1 2" key="1">
    <citation type="submission" date="2016-10" db="EMBL/GenBank/DDBJ databases">
        <title>Alkaliphiles isolated from bioreactors.</title>
        <authorList>
            <person name="Salah Z."/>
            <person name="Rout S.P."/>
            <person name="Humphreys P.N."/>
        </authorList>
    </citation>
    <scope>NUCLEOTIDE SEQUENCE [LARGE SCALE GENOMIC DNA]</scope>
    <source>
        <strain evidence="1 2">ZS02</strain>
    </source>
</reference>
<organism evidence="1 2">
    <name type="scientific">Azonexus hydrophilus</name>
    <dbReference type="NCBI Taxonomy" id="418702"/>
    <lineage>
        <taxon>Bacteria</taxon>
        <taxon>Pseudomonadati</taxon>
        <taxon>Pseudomonadota</taxon>
        <taxon>Betaproteobacteria</taxon>
        <taxon>Rhodocyclales</taxon>
        <taxon>Azonexaceae</taxon>
        <taxon>Azonexus</taxon>
    </lineage>
</organism>
<keyword evidence="2" id="KW-1185">Reference proteome</keyword>